<feature type="compositionally biased region" description="Acidic residues" evidence="1">
    <location>
        <begin position="118"/>
        <end position="129"/>
    </location>
</feature>
<feature type="compositionally biased region" description="Basic and acidic residues" evidence="1">
    <location>
        <begin position="130"/>
        <end position="147"/>
    </location>
</feature>
<reference evidence="2" key="1">
    <citation type="submission" date="2020-11" db="EMBL/GenBank/DDBJ databases">
        <authorList>
            <person name="Tran Van P."/>
        </authorList>
    </citation>
    <scope>NUCLEOTIDE SEQUENCE</scope>
</reference>
<dbReference type="AlphaFoldDB" id="A0A7R8VJ98"/>
<dbReference type="EMBL" id="OA565741">
    <property type="protein sequence ID" value="CAD7197625.1"/>
    <property type="molecule type" value="Genomic_DNA"/>
</dbReference>
<organism evidence="2">
    <name type="scientific">Timema douglasi</name>
    <name type="common">Walking stick</name>
    <dbReference type="NCBI Taxonomy" id="61478"/>
    <lineage>
        <taxon>Eukaryota</taxon>
        <taxon>Metazoa</taxon>
        <taxon>Ecdysozoa</taxon>
        <taxon>Arthropoda</taxon>
        <taxon>Hexapoda</taxon>
        <taxon>Insecta</taxon>
        <taxon>Pterygota</taxon>
        <taxon>Neoptera</taxon>
        <taxon>Polyneoptera</taxon>
        <taxon>Phasmatodea</taxon>
        <taxon>Timematodea</taxon>
        <taxon>Timematoidea</taxon>
        <taxon>Timematidae</taxon>
        <taxon>Timema</taxon>
    </lineage>
</organism>
<sequence length="147" mass="16176">MTLLVFWIDCVGLSGDSSIVLLVFWIDCVGLSGDSSIALRVLWIDDAGRNGDVRLSDDRDMSGDDVAGLWTGYHNALGLKKSTPPTPREQSSPLMLDRSMAHETSSVHDETSSSGNKEDEDDDEDESEDKIDPHSYDPERLKAFNVS</sequence>
<accession>A0A7R8VJ98</accession>
<name>A0A7R8VJ98_TIMDO</name>
<evidence type="ECO:0000256" key="1">
    <source>
        <dbReference type="SAM" id="MobiDB-lite"/>
    </source>
</evidence>
<protein>
    <submittedName>
        <fullName evidence="2">Uncharacterized protein</fullName>
    </submittedName>
</protein>
<evidence type="ECO:0000313" key="2">
    <source>
        <dbReference type="EMBL" id="CAD7197625.1"/>
    </source>
</evidence>
<gene>
    <name evidence="2" type="ORF">TDIB3V08_LOCUS3927</name>
</gene>
<feature type="region of interest" description="Disordered" evidence="1">
    <location>
        <begin position="78"/>
        <end position="147"/>
    </location>
</feature>
<feature type="compositionally biased region" description="Basic and acidic residues" evidence="1">
    <location>
        <begin position="99"/>
        <end position="111"/>
    </location>
</feature>
<proteinExistence type="predicted"/>